<evidence type="ECO:0000256" key="1">
    <source>
        <dbReference type="SAM" id="Phobius"/>
    </source>
</evidence>
<feature type="transmembrane region" description="Helical" evidence="1">
    <location>
        <begin position="12"/>
        <end position="32"/>
    </location>
</feature>
<proteinExistence type="predicted"/>
<reference evidence="2" key="1">
    <citation type="journal article" date="2014" name="Front. Microbiol.">
        <title>High frequency of phylogenetically diverse reductive dehalogenase-homologous genes in deep subseafloor sedimentary metagenomes.</title>
        <authorList>
            <person name="Kawai M."/>
            <person name="Futagami T."/>
            <person name="Toyoda A."/>
            <person name="Takaki Y."/>
            <person name="Nishi S."/>
            <person name="Hori S."/>
            <person name="Arai W."/>
            <person name="Tsubouchi T."/>
            <person name="Morono Y."/>
            <person name="Uchiyama I."/>
            <person name="Ito T."/>
            <person name="Fujiyama A."/>
            <person name="Inagaki F."/>
            <person name="Takami H."/>
        </authorList>
    </citation>
    <scope>NUCLEOTIDE SEQUENCE</scope>
    <source>
        <strain evidence="2">Expedition CK06-06</strain>
    </source>
</reference>
<keyword evidence="1" id="KW-1133">Transmembrane helix</keyword>
<comment type="caution">
    <text evidence="2">The sequence shown here is derived from an EMBL/GenBank/DDBJ whole genome shotgun (WGS) entry which is preliminary data.</text>
</comment>
<dbReference type="PROSITE" id="PS51257">
    <property type="entry name" value="PROKAR_LIPOPROTEIN"/>
    <property type="match status" value="1"/>
</dbReference>
<evidence type="ECO:0008006" key="3">
    <source>
        <dbReference type="Google" id="ProtNLM"/>
    </source>
</evidence>
<accession>X1HT88</accession>
<evidence type="ECO:0000313" key="2">
    <source>
        <dbReference type="EMBL" id="GAH57029.1"/>
    </source>
</evidence>
<dbReference type="EMBL" id="BARU01017159">
    <property type="protein sequence ID" value="GAH57029.1"/>
    <property type="molecule type" value="Genomic_DNA"/>
</dbReference>
<name>X1HT88_9ZZZZ</name>
<dbReference type="AlphaFoldDB" id="X1HT88"/>
<protein>
    <recommendedName>
        <fullName evidence="3">Transglutaminase-like domain-containing protein</fullName>
    </recommendedName>
</protein>
<feature type="non-terminal residue" evidence="2">
    <location>
        <position position="235"/>
    </location>
</feature>
<keyword evidence="1" id="KW-0472">Membrane</keyword>
<organism evidence="2">
    <name type="scientific">marine sediment metagenome</name>
    <dbReference type="NCBI Taxonomy" id="412755"/>
    <lineage>
        <taxon>unclassified sequences</taxon>
        <taxon>metagenomes</taxon>
        <taxon>ecological metagenomes</taxon>
    </lineage>
</organism>
<gene>
    <name evidence="2" type="ORF">S03H2_28477</name>
</gene>
<keyword evidence="1" id="KW-0812">Transmembrane</keyword>
<sequence>MHNLKNIFTIKGITIFILIFIVIILCGCNTVYNTIPSVYENFIGEWTAINPTVISKVKIHSFGNKIIVHEWVRGDTDYPGEYYLGEQVVEISDFSDGTFELYWTPFPESSSNQKIEILANGVLKIFSTGNYLYNDKISSFACTDYFYNPEDENSYIPSLPGVGLYQDDPEFINLVKTLDSPKKIVKYMEDKFNYKVLWGLHSPYQTYLSKEGDCGDYAVFASFIAHFHGYECFHV</sequence>